<dbReference type="InterPro" id="IPR002711">
    <property type="entry name" value="HNH"/>
</dbReference>
<accession>A0A6C0K8V2</accession>
<dbReference type="Gene3D" id="1.10.30.50">
    <property type="match status" value="1"/>
</dbReference>
<proteinExistence type="predicted"/>
<dbReference type="AlphaFoldDB" id="A0A6C0K8V2"/>
<dbReference type="EMBL" id="MN740813">
    <property type="protein sequence ID" value="QHU13107.1"/>
    <property type="molecule type" value="Genomic_DNA"/>
</dbReference>
<dbReference type="InterPro" id="IPR003615">
    <property type="entry name" value="HNH_nuc"/>
</dbReference>
<evidence type="ECO:0000259" key="1">
    <source>
        <dbReference type="Pfam" id="PF01844"/>
    </source>
</evidence>
<evidence type="ECO:0000313" key="2">
    <source>
        <dbReference type="EMBL" id="QHU13107.1"/>
    </source>
</evidence>
<organism evidence="2">
    <name type="scientific">viral metagenome</name>
    <dbReference type="NCBI Taxonomy" id="1070528"/>
    <lineage>
        <taxon>unclassified sequences</taxon>
        <taxon>metagenomes</taxon>
        <taxon>organismal metagenomes</taxon>
    </lineage>
</organism>
<dbReference type="GO" id="GO:0008270">
    <property type="term" value="F:zinc ion binding"/>
    <property type="evidence" value="ECO:0007669"/>
    <property type="project" value="InterPro"/>
</dbReference>
<dbReference type="CDD" id="cd00085">
    <property type="entry name" value="HNHc"/>
    <property type="match status" value="1"/>
</dbReference>
<dbReference type="GO" id="GO:0004519">
    <property type="term" value="F:endonuclease activity"/>
    <property type="evidence" value="ECO:0007669"/>
    <property type="project" value="InterPro"/>
</dbReference>
<feature type="domain" description="HNH" evidence="1">
    <location>
        <begin position="48"/>
        <end position="90"/>
    </location>
</feature>
<dbReference type="GO" id="GO:0003676">
    <property type="term" value="F:nucleic acid binding"/>
    <property type="evidence" value="ECO:0007669"/>
    <property type="project" value="InterPro"/>
</dbReference>
<dbReference type="Pfam" id="PF01844">
    <property type="entry name" value="HNH"/>
    <property type="match status" value="1"/>
</dbReference>
<sequence length="167" mass="18818">MDRPHLRFFKCTMASAEQPKTKKKTVPKVVRDLAWNRWIGEDVAKHKCMCCEINEIRMNSFHCGHVIAEANGGKTTVDNLRPICSACNLSMGTENMDEFKQRCGFGAAAAAPPAKVVEPVPWRPGILRQNPIPLRIKWYPGTNSLECMRELSGLYARDEDGIYVLKP</sequence>
<protein>
    <recommendedName>
        <fullName evidence="1">HNH domain-containing protein</fullName>
    </recommendedName>
</protein>
<reference evidence="2" key="1">
    <citation type="journal article" date="2020" name="Nature">
        <title>Giant virus diversity and host interactions through global metagenomics.</title>
        <authorList>
            <person name="Schulz F."/>
            <person name="Roux S."/>
            <person name="Paez-Espino D."/>
            <person name="Jungbluth S."/>
            <person name="Walsh D.A."/>
            <person name="Denef V.J."/>
            <person name="McMahon K.D."/>
            <person name="Konstantinidis K.T."/>
            <person name="Eloe-Fadrosh E.A."/>
            <person name="Kyrpides N.C."/>
            <person name="Woyke T."/>
        </authorList>
    </citation>
    <scope>NUCLEOTIDE SEQUENCE</scope>
    <source>
        <strain evidence="2">GVMAG-S-1101176-114</strain>
    </source>
</reference>
<name>A0A6C0K8V2_9ZZZZ</name>